<evidence type="ECO:0000313" key="3">
    <source>
        <dbReference type="EMBL" id="VYU19888.1"/>
    </source>
</evidence>
<proteinExistence type="predicted"/>
<feature type="signal peptide" evidence="1">
    <location>
        <begin position="1"/>
        <end position="18"/>
    </location>
</feature>
<gene>
    <name evidence="3" type="ORF">PCLFYP37_02169</name>
</gene>
<dbReference type="RefSeq" id="WP_412442627.1">
    <property type="nucleotide sequence ID" value="NZ_CACRUT010000015.1"/>
</dbReference>
<organism evidence="3">
    <name type="scientific">Paraprevotella clara</name>
    <dbReference type="NCBI Taxonomy" id="454154"/>
    <lineage>
        <taxon>Bacteria</taxon>
        <taxon>Pseudomonadati</taxon>
        <taxon>Bacteroidota</taxon>
        <taxon>Bacteroidia</taxon>
        <taxon>Bacteroidales</taxon>
        <taxon>Prevotellaceae</taxon>
        <taxon>Paraprevotella</taxon>
    </lineage>
</organism>
<keyword evidence="1" id="KW-0732">Signal</keyword>
<dbReference type="Pfam" id="PF18962">
    <property type="entry name" value="Por_Secre_tail"/>
    <property type="match status" value="1"/>
</dbReference>
<dbReference type="EMBL" id="CACRUT010000015">
    <property type="protein sequence ID" value="VYU19888.1"/>
    <property type="molecule type" value="Genomic_DNA"/>
</dbReference>
<name>A0A6N3CXR0_9BACT</name>
<reference evidence="3" key="1">
    <citation type="submission" date="2019-11" db="EMBL/GenBank/DDBJ databases">
        <authorList>
            <person name="Feng L."/>
        </authorList>
    </citation>
    <scope>NUCLEOTIDE SEQUENCE</scope>
    <source>
        <strain evidence="3">PclaraLFYP37</strain>
    </source>
</reference>
<feature type="domain" description="Secretion system C-terminal sorting" evidence="2">
    <location>
        <begin position="71"/>
        <end position="143"/>
    </location>
</feature>
<sequence length="145" mass="16370">MRALFVFSGLLFYLSAFSQNAIRFAYDALGNRIKREIVLQNSDVAKRNLSSEEKKEDNFYSDMLSEKQIRIWPNPTEGHLKVEIQGLVPEEKACLRITSMSGAVVDVKETTSSVSELDLSHCTNGIYLLHIATGGQETTWKIIKK</sequence>
<evidence type="ECO:0000256" key="1">
    <source>
        <dbReference type="SAM" id="SignalP"/>
    </source>
</evidence>
<evidence type="ECO:0000259" key="2">
    <source>
        <dbReference type="Pfam" id="PF18962"/>
    </source>
</evidence>
<dbReference type="NCBIfam" id="TIGR04183">
    <property type="entry name" value="Por_Secre_tail"/>
    <property type="match status" value="1"/>
</dbReference>
<feature type="chain" id="PRO_5027032715" description="Secretion system C-terminal sorting domain-containing protein" evidence="1">
    <location>
        <begin position="19"/>
        <end position="145"/>
    </location>
</feature>
<dbReference type="AlphaFoldDB" id="A0A6N3CXR0"/>
<dbReference type="InterPro" id="IPR026444">
    <property type="entry name" value="Secre_tail"/>
</dbReference>
<accession>A0A6N3CXR0</accession>
<protein>
    <recommendedName>
        <fullName evidence="2">Secretion system C-terminal sorting domain-containing protein</fullName>
    </recommendedName>
</protein>